<dbReference type="AlphaFoldDB" id="A0A7G7CPJ4"/>
<dbReference type="RefSeq" id="WP_185175884.1">
    <property type="nucleotide sequence ID" value="NZ_CP059404.1"/>
</dbReference>
<organism evidence="1 2">
    <name type="scientific">Corynebacterium incognita</name>
    <dbReference type="NCBI Taxonomy" id="2754725"/>
    <lineage>
        <taxon>Bacteria</taxon>
        <taxon>Bacillati</taxon>
        <taxon>Actinomycetota</taxon>
        <taxon>Actinomycetes</taxon>
        <taxon>Mycobacteriales</taxon>
        <taxon>Corynebacteriaceae</taxon>
        <taxon>Corynebacterium</taxon>
    </lineage>
</organism>
<name>A0A7G7CPJ4_9CORY</name>
<gene>
    <name evidence="1" type="ORF">H0194_00030</name>
</gene>
<keyword evidence="2" id="KW-1185">Reference proteome</keyword>
<dbReference type="Proteomes" id="UP000515743">
    <property type="component" value="Chromosome"/>
</dbReference>
<proteinExistence type="predicted"/>
<evidence type="ECO:0000313" key="1">
    <source>
        <dbReference type="EMBL" id="QNE89510.1"/>
    </source>
</evidence>
<evidence type="ECO:0000313" key="2">
    <source>
        <dbReference type="Proteomes" id="UP000515743"/>
    </source>
</evidence>
<protein>
    <submittedName>
        <fullName evidence="1">Uncharacterized protein</fullName>
    </submittedName>
</protein>
<accession>A0A7G7CPJ4</accession>
<reference evidence="1 2" key="1">
    <citation type="submission" date="2020-07" db="EMBL/GenBank/DDBJ databases">
        <title>Complete genome and description of Corynebacterium incognita strain Marseille-Q3630 sp. nov.</title>
        <authorList>
            <person name="Boxberger M."/>
        </authorList>
    </citation>
    <scope>NUCLEOTIDE SEQUENCE [LARGE SCALE GENOMIC DNA]</scope>
    <source>
        <strain evidence="1 2">Marseille-Q3630</strain>
    </source>
</reference>
<dbReference type="EMBL" id="CP059404">
    <property type="protein sequence ID" value="QNE89510.1"/>
    <property type="molecule type" value="Genomic_DNA"/>
</dbReference>
<dbReference type="KEGG" id="cik:H0194_00030"/>
<sequence>MTAPKPHDPRQLQTTPEQLEESLAGILREEPDDLAGEVEQLERAHEVLRRALQDN</sequence>